<dbReference type="OrthoDB" id="10266325at2759"/>
<gene>
    <name evidence="8" type="ORF">PSALAMII_LOCUS781</name>
</gene>
<dbReference type="Pfam" id="PF04082">
    <property type="entry name" value="Fungal_trans"/>
    <property type="match status" value="1"/>
</dbReference>
<feature type="domain" description="Xylanolytic transcriptional activator regulatory" evidence="7">
    <location>
        <begin position="239"/>
        <end position="315"/>
    </location>
</feature>
<evidence type="ECO:0000313" key="9">
    <source>
        <dbReference type="Proteomes" id="UP001152646"/>
    </source>
</evidence>
<dbReference type="GO" id="GO:0008270">
    <property type="term" value="F:zinc ion binding"/>
    <property type="evidence" value="ECO:0007669"/>
    <property type="project" value="InterPro"/>
</dbReference>
<dbReference type="EMBL" id="CAJVPA010000033">
    <property type="protein sequence ID" value="CAG8251548.1"/>
    <property type="molecule type" value="Genomic_DNA"/>
</dbReference>
<reference evidence="8" key="1">
    <citation type="submission" date="2021-07" db="EMBL/GenBank/DDBJ databases">
        <authorList>
            <person name="Branca A.L. A."/>
        </authorList>
    </citation>
    <scope>NUCLEOTIDE SEQUENCE</scope>
</reference>
<evidence type="ECO:0000313" key="8">
    <source>
        <dbReference type="EMBL" id="CAG8251548.1"/>
    </source>
</evidence>
<organism evidence="8 9">
    <name type="scientific">Penicillium salamii</name>
    <dbReference type="NCBI Taxonomy" id="1612424"/>
    <lineage>
        <taxon>Eukaryota</taxon>
        <taxon>Fungi</taxon>
        <taxon>Dikarya</taxon>
        <taxon>Ascomycota</taxon>
        <taxon>Pezizomycotina</taxon>
        <taxon>Eurotiomycetes</taxon>
        <taxon>Eurotiomycetidae</taxon>
        <taxon>Eurotiales</taxon>
        <taxon>Aspergillaceae</taxon>
        <taxon>Penicillium</taxon>
    </lineage>
</organism>
<dbReference type="PANTHER" id="PTHR47540">
    <property type="entry name" value="THIAMINE REPRESSIBLE GENES REGULATORY PROTEIN THI5"/>
    <property type="match status" value="1"/>
</dbReference>
<evidence type="ECO:0000259" key="7">
    <source>
        <dbReference type="SMART" id="SM00906"/>
    </source>
</evidence>
<dbReference type="Proteomes" id="UP001152646">
    <property type="component" value="Unassembled WGS sequence"/>
</dbReference>
<comment type="subcellular location">
    <subcellularLocation>
        <location evidence="1">Nucleus</location>
    </subcellularLocation>
</comment>
<evidence type="ECO:0000256" key="4">
    <source>
        <dbReference type="ARBA" id="ARBA00023163"/>
    </source>
</evidence>
<dbReference type="InterPro" id="IPR007219">
    <property type="entry name" value="XnlR_reg_dom"/>
</dbReference>
<accession>A0A9W4N4K6</accession>
<evidence type="ECO:0000256" key="1">
    <source>
        <dbReference type="ARBA" id="ARBA00004123"/>
    </source>
</evidence>
<keyword evidence="5" id="KW-0539">Nucleus</keyword>
<dbReference type="SMART" id="SM00906">
    <property type="entry name" value="Fungal_trans"/>
    <property type="match status" value="1"/>
</dbReference>
<dbReference type="GO" id="GO:0006351">
    <property type="term" value="P:DNA-templated transcription"/>
    <property type="evidence" value="ECO:0007669"/>
    <property type="project" value="InterPro"/>
</dbReference>
<keyword evidence="4" id="KW-0804">Transcription</keyword>
<dbReference type="InterPro" id="IPR051711">
    <property type="entry name" value="Stress_Response_Reg"/>
</dbReference>
<dbReference type="GO" id="GO:0043565">
    <property type="term" value="F:sequence-specific DNA binding"/>
    <property type="evidence" value="ECO:0007669"/>
    <property type="project" value="TreeGrafter"/>
</dbReference>
<sequence>MPCKKSQIYVEGLVREIEQLKSRNSEISPGPDPTTQTNNPEVNLTLNLHTTDEPSHNPVLDEKPWFLPIDSCKVPILIGEVADTVFVTRLRQLITGKTLSHIPRIAYPGHDQILELAQAEIPHPGASHARFLLRVALKCLGGSFHIVRKDLVSDLLERFLQTPQSLDSLSTCKILALLALGELHSSRSQNQSKQVPGLAYYSHASRAHGLLEERPCVDSIEISLILCLYALCINRRHSAYFLASSAVRRGVVMGLNFDFPNTHLNDPELKEHLKGVWWASYVLEHLCASISSQPVSIADKDIFVDSSLSTNVTNQLNSDFPHTEWIVARVNLTRLARRTIESVYGRGERKVSFLKRIQYSLRDLKQWLNDLPKDIQMDAESSNLKPQPIQSLHLHFNQSVILATRPILLHKLHMVKESNGITPASLDQAISINVETLAEACIRCARHSYSTIVESWIEGNFGTFDYFNTQHLFSAATVLAISCLISGPGSSKDREDFEFAGELIERLQDSGSFAAMEFCRHFDELKADNLLFGSDLPGAEAQSFGPDITGTADPNQIQPFLRPGYSMTSGMALAEPSVEAFLQSEQGLAQLDALWDHTGQPGLYWPAGDLM</sequence>
<protein>
    <recommendedName>
        <fullName evidence="7">Xylanolytic transcriptional activator regulatory domain-containing protein</fullName>
    </recommendedName>
</protein>
<dbReference type="PANTHER" id="PTHR47540:SF6">
    <property type="entry name" value="ZN(II)2CYS6 TRANSCRIPTION FACTOR (EUROFUNG)"/>
    <property type="match status" value="1"/>
</dbReference>
<evidence type="ECO:0000256" key="6">
    <source>
        <dbReference type="SAM" id="MobiDB-lite"/>
    </source>
</evidence>
<evidence type="ECO:0000256" key="2">
    <source>
        <dbReference type="ARBA" id="ARBA00023015"/>
    </source>
</evidence>
<evidence type="ECO:0000256" key="5">
    <source>
        <dbReference type="ARBA" id="ARBA00023242"/>
    </source>
</evidence>
<evidence type="ECO:0000256" key="3">
    <source>
        <dbReference type="ARBA" id="ARBA00023125"/>
    </source>
</evidence>
<dbReference type="CDD" id="cd12148">
    <property type="entry name" value="fungal_TF_MHR"/>
    <property type="match status" value="1"/>
</dbReference>
<dbReference type="GO" id="GO:0005634">
    <property type="term" value="C:nucleus"/>
    <property type="evidence" value="ECO:0007669"/>
    <property type="project" value="UniProtKB-SubCell"/>
</dbReference>
<keyword evidence="2" id="KW-0805">Transcription regulation</keyword>
<feature type="region of interest" description="Disordered" evidence="6">
    <location>
        <begin position="21"/>
        <end position="41"/>
    </location>
</feature>
<dbReference type="AlphaFoldDB" id="A0A9W4N4K6"/>
<comment type="caution">
    <text evidence="8">The sequence shown here is derived from an EMBL/GenBank/DDBJ whole genome shotgun (WGS) entry which is preliminary data.</text>
</comment>
<keyword evidence="3" id="KW-0238">DNA-binding</keyword>
<proteinExistence type="predicted"/>
<name>A0A9W4N4K6_9EURO</name>
<dbReference type="GO" id="GO:0045944">
    <property type="term" value="P:positive regulation of transcription by RNA polymerase II"/>
    <property type="evidence" value="ECO:0007669"/>
    <property type="project" value="TreeGrafter"/>
</dbReference>